<evidence type="ECO:0000313" key="3">
    <source>
        <dbReference type="Proteomes" id="UP000235616"/>
    </source>
</evidence>
<evidence type="ECO:0000313" key="2">
    <source>
        <dbReference type="EMBL" id="PMS21626.1"/>
    </source>
</evidence>
<dbReference type="AlphaFoldDB" id="A0A2N7VWU6"/>
<feature type="region of interest" description="Disordered" evidence="1">
    <location>
        <begin position="44"/>
        <end position="63"/>
    </location>
</feature>
<dbReference type="Proteomes" id="UP000235616">
    <property type="component" value="Unassembled WGS sequence"/>
</dbReference>
<comment type="caution">
    <text evidence="2">The sequence shown here is derived from an EMBL/GenBank/DDBJ whole genome shotgun (WGS) entry which is preliminary data.</text>
</comment>
<keyword evidence="3" id="KW-1185">Reference proteome</keyword>
<sequence>MRQWNENIDKFDRDGFDRRMHISQSYWRFSRQAYFQWVESTEAAGGAGRYRHGKSVVEPRHRR</sequence>
<reference evidence="2 3" key="1">
    <citation type="submission" date="2018-01" db="EMBL/GenBank/DDBJ databases">
        <title>Whole genome analyses suggest that Burkholderia sensu lato contains two further novel genera in the rhizoxinica-symbiotica group Mycetohabitans gen. nov., and Trinickia gen. nov.: implications for the evolution of diazotrophy and nodulation in the Burkholderiaceae.</title>
        <authorList>
            <person name="Estrada-de los Santos P."/>
            <person name="Palmer M."/>
            <person name="Chavez-Ramirez B."/>
            <person name="Beukes C."/>
            <person name="Steenkamp E.T."/>
            <person name="Hirsch A.M."/>
            <person name="Manyaka P."/>
            <person name="Maluk M."/>
            <person name="Lafos M."/>
            <person name="Crook M."/>
            <person name="Gross E."/>
            <person name="Simon M.F."/>
            <person name="Bueno dos Reis Junior F."/>
            <person name="Poole P.S."/>
            <person name="Venter S.N."/>
            <person name="James E.K."/>
        </authorList>
    </citation>
    <scope>NUCLEOTIDE SEQUENCE [LARGE SCALE GENOMIC DNA]</scope>
    <source>
        <strain evidence="2 3">GIMN1.004</strain>
    </source>
</reference>
<dbReference type="EMBL" id="PNYA01000005">
    <property type="protein sequence ID" value="PMS21626.1"/>
    <property type="molecule type" value="Genomic_DNA"/>
</dbReference>
<gene>
    <name evidence="2" type="ORF">C0Z18_07145</name>
</gene>
<accession>A0A2N7VWU6</accession>
<evidence type="ECO:0000256" key="1">
    <source>
        <dbReference type="SAM" id="MobiDB-lite"/>
    </source>
</evidence>
<organism evidence="2 3">
    <name type="scientific">Trinickia dabaoshanensis</name>
    <dbReference type="NCBI Taxonomy" id="564714"/>
    <lineage>
        <taxon>Bacteria</taxon>
        <taxon>Pseudomonadati</taxon>
        <taxon>Pseudomonadota</taxon>
        <taxon>Betaproteobacteria</taxon>
        <taxon>Burkholderiales</taxon>
        <taxon>Burkholderiaceae</taxon>
        <taxon>Trinickia</taxon>
    </lineage>
</organism>
<name>A0A2N7VWU6_9BURK</name>
<protein>
    <submittedName>
        <fullName evidence="2">Uncharacterized protein</fullName>
    </submittedName>
</protein>
<proteinExistence type="predicted"/>